<proteinExistence type="predicted"/>
<feature type="transmembrane region" description="Helical" evidence="1">
    <location>
        <begin position="145"/>
        <end position="162"/>
    </location>
</feature>
<feature type="transmembrane region" description="Helical" evidence="1">
    <location>
        <begin position="21"/>
        <end position="40"/>
    </location>
</feature>
<feature type="transmembrane region" description="Helical" evidence="1">
    <location>
        <begin position="118"/>
        <end position="139"/>
    </location>
</feature>
<name>A0AAE0U873_9PEZI</name>
<keyword evidence="1" id="KW-1133">Transmembrane helix</keyword>
<comment type="caution">
    <text evidence="2">The sequence shown here is derived from an EMBL/GenBank/DDBJ whole genome shotgun (WGS) entry which is preliminary data.</text>
</comment>
<evidence type="ECO:0000256" key="1">
    <source>
        <dbReference type="SAM" id="Phobius"/>
    </source>
</evidence>
<feature type="transmembrane region" description="Helical" evidence="1">
    <location>
        <begin position="94"/>
        <end position="111"/>
    </location>
</feature>
<keyword evidence="3" id="KW-1185">Reference proteome</keyword>
<accession>A0AAE0U873</accession>
<keyword evidence="1" id="KW-0812">Transmembrane</keyword>
<dbReference type="AlphaFoldDB" id="A0AAE0U873"/>
<dbReference type="Proteomes" id="UP001285441">
    <property type="component" value="Unassembled WGS sequence"/>
</dbReference>
<evidence type="ECO:0000313" key="3">
    <source>
        <dbReference type="Proteomes" id="UP001285441"/>
    </source>
</evidence>
<gene>
    <name evidence="2" type="ORF">B0H63DRAFT_38977</name>
</gene>
<protein>
    <submittedName>
        <fullName evidence="2">Uncharacterized protein</fullName>
    </submittedName>
</protein>
<keyword evidence="1" id="KW-0472">Membrane</keyword>
<reference evidence="2" key="1">
    <citation type="journal article" date="2023" name="Mol. Phylogenet. Evol.">
        <title>Genome-scale phylogeny and comparative genomics of the fungal order Sordariales.</title>
        <authorList>
            <person name="Hensen N."/>
            <person name="Bonometti L."/>
            <person name="Westerberg I."/>
            <person name="Brannstrom I.O."/>
            <person name="Guillou S."/>
            <person name="Cros-Aarteil S."/>
            <person name="Calhoun S."/>
            <person name="Haridas S."/>
            <person name="Kuo A."/>
            <person name="Mondo S."/>
            <person name="Pangilinan J."/>
            <person name="Riley R."/>
            <person name="LaButti K."/>
            <person name="Andreopoulos B."/>
            <person name="Lipzen A."/>
            <person name="Chen C."/>
            <person name="Yan M."/>
            <person name="Daum C."/>
            <person name="Ng V."/>
            <person name="Clum A."/>
            <person name="Steindorff A."/>
            <person name="Ohm R.A."/>
            <person name="Martin F."/>
            <person name="Silar P."/>
            <person name="Natvig D.O."/>
            <person name="Lalanne C."/>
            <person name="Gautier V."/>
            <person name="Ament-Velasquez S.L."/>
            <person name="Kruys A."/>
            <person name="Hutchinson M.I."/>
            <person name="Powell A.J."/>
            <person name="Barry K."/>
            <person name="Miller A.N."/>
            <person name="Grigoriev I.V."/>
            <person name="Debuchy R."/>
            <person name="Gladieux P."/>
            <person name="Hiltunen Thoren M."/>
            <person name="Johannesson H."/>
        </authorList>
    </citation>
    <scope>NUCLEOTIDE SEQUENCE</scope>
    <source>
        <strain evidence="2">CBS 232.78</strain>
    </source>
</reference>
<evidence type="ECO:0000313" key="2">
    <source>
        <dbReference type="EMBL" id="KAK3394180.1"/>
    </source>
</evidence>
<reference evidence="2" key="2">
    <citation type="submission" date="2023-06" db="EMBL/GenBank/DDBJ databases">
        <authorList>
            <consortium name="Lawrence Berkeley National Laboratory"/>
            <person name="Haridas S."/>
            <person name="Hensen N."/>
            <person name="Bonometti L."/>
            <person name="Westerberg I."/>
            <person name="Brannstrom I.O."/>
            <person name="Guillou S."/>
            <person name="Cros-Aarteil S."/>
            <person name="Calhoun S."/>
            <person name="Kuo A."/>
            <person name="Mondo S."/>
            <person name="Pangilinan J."/>
            <person name="Riley R."/>
            <person name="LaButti K."/>
            <person name="Andreopoulos B."/>
            <person name="Lipzen A."/>
            <person name="Chen C."/>
            <person name="Yanf M."/>
            <person name="Daum C."/>
            <person name="Ng V."/>
            <person name="Clum A."/>
            <person name="Steindorff A."/>
            <person name="Ohm R."/>
            <person name="Martin F."/>
            <person name="Silar P."/>
            <person name="Natvig D."/>
            <person name="Lalanne C."/>
            <person name="Gautier V."/>
            <person name="Ament-velasquez S.L."/>
            <person name="Kruys A."/>
            <person name="Hutchinson M.I."/>
            <person name="Powell A.J."/>
            <person name="Barry K."/>
            <person name="Miller A.N."/>
            <person name="Grigoriev I.V."/>
            <person name="Debuchy R."/>
            <person name="Gladieux P."/>
            <person name="Thoren M.H."/>
            <person name="Johannesson H."/>
        </authorList>
    </citation>
    <scope>NUCLEOTIDE SEQUENCE</scope>
    <source>
        <strain evidence="2">CBS 232.78</strain>
    </source>
</reference>
<organism evidence="2 3">
    <name type="scientific">Podospora didyma</name>
    <dbReference type="NCBI Taxonomy" id="330526"/>
    <lineage>
        <taxon>Eukaryota</taxon>
        <taxon>Fungi</taxon>
        <taxon>Dikarya</taxon>
        <taxon>Ascomycota</taxon>
        <taxon>Pezizomycotina</taxon>
        <taxon>Sordariomycetes</taxon>
        <taxon>Sordariomycetidae</taxon>
        <taxon>Sordariales</taxon>
        <taxon>Podosporaceae</taxon>
        <taxon>Podospora</taxon>
    </lineage>
</organism>
<sequence length="184" mass="20914">MRKSLSRLFFLVTRTRHSLLLLSKLLIIHVLRASLLIGFLQAKPTVIPSPVIITGHPTHRVLPPTTMNPSMDHPQGFLDSQGCLESLAGFLYQFYKLFCGAMIGSAFLFPLANTGEFWFRAITLLIFVLAAVAFHGLYLEPFVRYGLYVYPASMMFLLLHVFKTEYLEMDITPWLPLFICCLPT</sequence>
<dbReference type="EMBL" id="JAULSW010000001">
    <property type="protein sequence ID" value="KAK3394180.1"/>
    <property type="molecule type" value="Genomic_DNA"/>
</dbReference>